<dbReference type="OrthoDB" id="901313at2"/>
<dbReference type="AlphaFoldDB" id="A0A243WLU5"/>
<keyword evidence="3" id="KW-1185">Reference proteome</keyword>
<comment type="caution">
    <text evidence="2">The sequence shown here is derived from an EMBL/GenBank/DDBJ whole genome shotgun (WGS) entry which is preliminary data.</text>
</comment>
<organism evidence="2 3">
    <name type="scientific">Hymenobacter crusticola</name>
    <dbReference type="NCBI Taxonomy" id="1770526"/>
    <lineage>
        <taxon>Bacteria</taxon>
        <taxon>Pseudomonadati</taxon>
        <taxon>Bacteroidota</taxon>
        <taxon>Cytophagia</taxon>
        <taxon>Cytophagales</taxon>
        <taxon>Hymenobacteraceae</taxon>
        <taxon>Hymenobacter</taxon>
    </lineage>
</organism>
<dbReference type="InterPro" id="IPR011050">
    <property type="entry name" value="Pectin_lyase_fold/virulence"/>
</dbReference>
<dbReference type="Proteomes" id="UP000194873">
    <property type="component" value="Unassembled WGS sequence"/>
</dbReference>
<gene>
    <name evidence="2" type="ORF">BXP70_02045</name>
</gene>
<protein>
    <recommendedName>
        <fullName evidence="4">Right handed beta helix domain-containing protein</fullName>
    </recommendedName>
</protein>
<evidence type="ECO:0008006" key="4">
    <source>
        <dbReference type="Google" id="ProtNLM"/>
    </source>
</evidence>
<accession>A0A243WLU5</accession>
<reference evidence="2 3" key="1">
    <citation type="submission" date="2017-01" db="EMBL/GenBank/DDBJ databases">
        <title>A new Hymenobacter.</title>
        <authorList>
            <person name="Liang Y."/>
            <person name="Feng F."/>
        </authorList>
    </citation>
    <scope>NUCLEOTIDE SEQUENCE [LARGE SCALE GENOMIC DNA]</scope>
    <source>
        <strain evidence="2">MIMBbqt21</strain>
    </source>
</reference>
<dbReference type="EMBL" id="MTSE01000001">
    <property type="protein sequence ID" value="OUJ76081.1"/>
    <property type="molecule type" value="Genomic_DNA"/>
</dbReference>
<evidence type="ECO:0000313" key="3">
    <source>
        <dbReference type="Proteomes" id="UP000194873"/>
    </source>
</evidence>
<dbReference type="SUPFAM" id="SSF51126">
    <property type="entry name" value="Pectin lyase-like"/>
    <property type="match status" value="1"/>
</dbReference>
<name>A0A243WLU5_9BACT</name>
<feature type="region of interest" description="Disordered" evidence="1">
    <location>
        <begin position="384"/>
        <end position="406"/>
    </location>
</feature>
<dbReference type="RefSeq" id="WP_086592330.1">
    <property type="nucleotide sequence ID" value="NZ_MTSE01000001.1"/>
</dbReference>
<evidence type="ECO:0000313" key="2">
    <source>
        <dbReference type="EMBL" id="OUJ76081.1"/>
    </source>
</evidence>
<proteinExistence type="predicted"/>
<evidence type="ECO:0000256" key="1">
    <source>
        <dbReference type="SAM" id="MobiDB-lite"/>
    </source>
</evidence>
<sequence length="406" mass="44177">MDTLTGGLLSGLVAWTLSACTSSVAKDDHTIVIDKGGTYSGTYRSSDSSVPCIRIITTEPVILENCILAGAGDLIQAHTDGADLTVRNCRGYGLLPSVDEQARGRFIDIAKAKHLTVEHNYLAQTTGIVVYRWSGDGSPRQTLTVRYNEVRNIDGRFRDNSGSTHSSFLLLNTVQNLAGIEVSFNEVQNLPDESGVEDNINFYNSSGTAESPAKVHDNYVQGAYPYPATAEHFTGTGMTTDGDATTAATTTAYVEAYNNQFVSTCNAAMNIAAGHDIYYHDNRMITSGLLPTGIKLKATYAATAVFNYYKQPSSVFFNNRTSNNTIGYVRWGSASPYSDRHDLSTGNCTTCTNTAHLPNPITLQSEKQEFTLWKQKLRRQHLYVGPRSVGPAKHSKIAPATQPTRS</sequence>